<sequence>MKLSGRRMWCSVPERVQLHAAMLALQFGDAGFHVVSRAALNMGISKLVFPVYRNTGFPFFFFKTKVVRPPAGFCIYPDEVVRQEPPLPPECGAPSRNGFSCMRPCWPCSLATPDSTSSQELPLTWALANLFSQSTATLLPYSCSFLLPTSWKIVRPPAGFCIYPDEVVRQEPPLPPECGAPSRNGFSCMRPCWPCSLATPDSTSSQELPLTWALANLFSQSTATLLPYSCSFLLPTSWKRPTWPHAAEPVPGRSTTFWRKRRLSQNQPLKK</sequence>
<keyword evidence="3" id="KW-1185">Reference proteome</keyword>
<feature type="compositionally biased region" description="Basic residues" evidence="1">
    <location>
        <begin position="258"/>
        <end position="271"/>
    </location>
</feature>
<dbReference type="EMBL" id="CP039346">
    <property type="protein sequence ID" value="QCD82693.1"/>
    <property type="molecule type" value="Genomic_DNA"/>
</dbReference>
<feature type="region of interest" description="Disordered" evidence="1">
    <location>
        <begin position="244"/>
        <end position="271"/>
    </location>
</feature>
<name>A0A4D6L2H7_VIGUN</name>
<protein>
    <submittedName>
        <fullName evidence="2">WAT1-related protein</fullName>
    </submittedName>
</protein>
<gene>
    <name evidence="2" type="ORF">DEO72_LG2g3033</name>
</gene>
<evidence type="ECO:0000313" key="2">
    <source>
        <dbReference type="EMBL" id="QCD82693.1"/>
    </source>
</evidence>
<dbReference type="Proteomes" id="UP000501690">
    <property type="component" value="Linkage Group LG2"/>
</dbReference>
<accession>A0A4D6L2H7</accession>
<organism evidence="2 3">
    <name type="scientific">Vigna unguiculata</name>
    <name type="common">Cowpea</name>
    <dbReference type="NCBI Taxonomy" id="3917"/>
    <lineage>
        <taxon>Eukaryota</taxon>
        <taxon>Viridiplantae</taxon>
        <taxon>Streptophyta</taxon>
        <taxon>Embryophyta</taxon>
        <taxon>Tracheophyta</taxon>
        <taxon>Spermatophyta</taxon>
        <taxon>Magnoliopsida</taxon>
        <taxon>eudicotyledons</taxon>
        <taxon>Gunneridae</taxon>
        <taxon>Pentapetalae</taxon>
        <taxon>rosids</taxon>
        <taxon>fabids</taxon>
        <taxon>Fabales</taxon>
        <taxon>Fabaceae</taxon>
        <taxon>Papilionoideae</taxon>
        <taxon>50 kb inversion clade</taxon>
        <taxon>NPAAA clade</taxon>
        <taxon>indigoferoid/millettioid clade</taxon>
        <taxon>Phaseoleae</taxon>
        <taxon>Vigna</taxon>
    </lineage>
</organism>
<proteinExistence type="predicted"/>
<evidence type="ECO:0000256" key="1">
    <source>
        <dbReference type="SAM" id="MobiDB-lite"/>
    </source>
</evidence>
<evidence type="ECO:0000313" key="3">
    <source>
        <dbReference type="Proteomes" id="UP000501690"/>
    </source>
</evidence>
<reference evidence="2 3" key="1">
    <citation type="submission" date="2019-04" db="EMBL/GenBank/DDBJ databases">
        <title>An improved genome assembly and genetic linkage map for asparagus bean, Vigna unguiculata ssp. sesquipedialis.</title>
        <authorList>
            <person name="Xia Q."/>
            <person name="Zhang R."/>
            <person name="Dong Y."/>
        </authorList>
    </citation>
    <scope>NUCLEOTIDE SEQUENCE [LARGE SCALE GENOMIC DNA]</scope>
    <source>
        <tissue evidence="2">Leaf</tissue>
    </source>
</reference>
<dbReference type="AlphaFoldDB" id="A0A4D6L2H7"/>